<dbReference type="PANTHER" id="PTHR20854:SF4">
    <property type="entry name" value="INOSITOL-1-MONOPHOSPHATASE-RELATED"/>
    <property type="match status" value="1"/>
</dbReference>
<dbReference type="InterPro" id="IPR020583">
    <property type="entry name" value="Inositol_monoP_metal-BS"/>
</dbReference>
<dbReference type="Proteomes" id="UP000192656">
    <property type="component" value="Unassembled WGS sequence"/>
</dbReference>
<dbReference type="PROSITE" id="PS00630">
    <property type="entry name" value="IMP_2"/>
    <property type="match status" value="1"/>
</dbReference>
<evidence type="ECO:0000313" key="6">
    <source>
        <dbReference type="EMBL" id="SMD09491.1"/>
    </source>
</evidence>
<dbReference type="OrthoDB" id="9785695at2"/>
<evidence type="ECO:0000256" key="4">
    <source>
        <dbReference type="ARBA" id="ARBA00022842"/>
    </source>
</evidence>
<dbReference type="GO" id="GO:0046872">
    <property type="term" value="F:metal ion binding"/>
    <property type="evidence" value="ECO:0007669"/>
    <property type="project" value="UniProtKB-KW"/>
</dbReference>
<evidence type="ECO:0000256" key="5">
    <source>
        <dbReference type="PIRSR" id="PIRSR600760-2"/>
    </source>
</evidence>
<dbReference type="PRINTS" id="PR00377">
    <property type="entry name" value="IMPHPHTASES"/>
</dbReference>
<accession>A0A1W2EIG4</accession>
<keyword evidence="4 5" id="KW-0460">Magnesium</keyword>
<evidence type="ECO:0000256" key="3">
    <source>
        <dbReference type="ARBA" id="ARBA00022801"/>
    </source>
</evidence>
<dbReference type="Pfam" id="PF00459">
    <property type="entry name" value="Inositol_P"/>
    <property type="match status" value="1"/>
</dbReference>
<feature type="binding site" evidence="5">
    <location>
        <position position="216"/>
    </location>
    <ligand>
        <name>Mg(2+)</name>
        <dbReference type="ChEBI" id="CHEBI:18420"/>
        <label>1</label>
        <note>catalytic</note>
    </ligand>
</feature>
<feature type="binding site" evidence="5">
    <location>
        <position position="89"/>
    </location>
    <ligand>
        <name>Mg(2+)</name>
        <dbReference type="ChEBI" id="CHEBI:18420"/>
        <label>1</label>
        <note>catalytic</note>
    </ligand>
</feature>
<dbReference type="GO" id="GO:0007165">
    <property type="term" value="P:signal transduction"/>
    <property type="evidence" value="ECO:0007669"/>
    <property type="project" value="TreeGrafter"/>
</dbReference>
<proteinExistence type="inferred from homology"/>
<dbReference type="Gene3D" id="3.30.540.10">
    <property type="entry name" value="Fructose-1,6-Bisphosphatase, subunit A, domain 1"/>
    <property type="match status" value="1"/>
</dbReference>
<keyword evidence="7" id="KW-1185">Reference proteome</keyword>
<keyword evidence="2 5" id="KW-0479">Metal-binding</keyword>
<dbReference type="GO" id="GO:0046854">
    <property type="term" value="P:phosphatidylinositol phosphate biosynthetic process"/>
    <property type="evidence" value="ECO:0007669"/>
    <property type="project" value="InterPro"/>
</dbReference>
<comment type="similarity">
    <text evidence="1">Belongs to the inositol monophosphatase superfamily.</text>
</comment>
<name>A0A1W2EIG4_9HYPH</name>
<organism evidence="6 7">
    <name type="scientific">Fulvimarina manganoxydans</name>
    <dbReference type="NCBI Taxonomy" id="937218"/>
    <lineage>
        <taxon>Bacteria</taxon>
        <taxon>Pseudomonadati</taxon>
        <taxon>Pseudomonadota</taxon>
        <taxon>Alphaproteobacteria</taxon>
        <taxon>Hyphomicrobiales</taxon>
        <taxon>Aurantimonadaceae</taxon>
        <taxon>Fulvimarina</taxon>
    </lineage>
</organism>
<dbReference type="PROSITE" id="PS00629">
    <property type="entry name" value="IMP_1"/>
    <property type="match status" value="1"/>
</dbReference>
<dbReference type="GO" id="GO:0006020">
    <property type="term" value="P:inositol metabolic process"/>
    <property type="evidence" value="ECO:0007669"/>
    <property type="project" value="TreeGrafter"/>
</dbReference>
<dbReference type="InterPro" id="IPR020550">
    <property type="entry name" value="Inositol_monophosphatase_CS"/>
</dbReference>
<keyword evidence="3" id="KW-0378">Hydrolase</keyword>
<dbReference type="STRING" id="937218.SAMN06297251_12624"/>
<dbReference type="AlphaFoldDB" id="A0A1W2EIG4"/>
<feature type="binding site" evidence="5">
    <location>
        <position position="91"/>
    </location>
    <ligand>
        <name>Mg(2+)</name>
        <dbReference type="ChEBI" id="CHEBI:18420"/>
        <label>1</label>
        <note>catalytic</note>
    </ligand>
</feature>
<dbReference type="Gene3D" id="3.40.190.80">
    <property type="match status" value="1"/>
</dbReference>
<dbReference type="InterPro" id="IPR000760">
    <property type="entry name" value="Inositol_monophosphatase-like"/>
</dbReference>
<comment type="cofactor">
    <cofactor evidence="5">
        <name>Mg(2+)</name>
        <dbReference type="ChEBI" id="CHEBI:18420"/>
    </cofactor>
</comment>
<evidence type="ECO:0000256" key="1">
    <source>
        <dbReference type="ARBA" id="ARBA00009759"/>
    </source>
</evidence>
<dbReference type="SUPFAM" id="SSF56655">
    <property type="entry name" value="Carbohydrate phosphatase"/>
    <property type="match status" value="1"/>
</dbReference>
<evidence type="ECO:0000313" key="7">
    <source>
        <dbReference type="Proteomes" id="UP000192656"/>
    </source>
</evidence>
<dbReference type="CDD" id="cd01638">
    <property type="entry name" value="CysQ"/>
    <property type="match status" value="1"/>
</dbReference>
<dbReference type="EMBL" id="FWXR01000026">
    <property type="protein sequence ID" value="SMD09491.1"/>
    <property type="molecule type" value="Genomic_DNA"/>
</dbReference>
<dbReference type="GO" id="GO:0008934">
    <property type="term" value="F:inositol monophosphate 1-phosphatase activity"/>
    <property type="evidence" value="ECO:0007669"/>
    <property type="project" value="TreeGrafter"/>
</dbReference>
<feature type="binding site" evidence="5">
    <location>
        <position position="68"/>
    </location>
    <ligand>
        <name>Mg(2+)</name>
        <dbReference type="ChEBI" id="CHEBI:18420"/>
        <label>1</label>
        <note>catalytic</note>
    </ligand>
</feature>
<gene>
    <name evidence="6" type="ORF">SAMN06297251_12624</name>
</gene>
<dbReference type="PANTHER" id="PTHR20854">
    <property type="entry name" value="INOSITOL MONOPHOSPHATASE"/>
    <property type="match status" value="1"/>
</dbReference>
<feature type="binding site" evidence="5">
    <location>
        <position position="92"/>
    </location>
    <ligand>
        <name>Mg(2+)</name>
        <dbReference type="ChEBI" id="CHEBI:18420"/>
        <label>1</label>
        <note>catalytic</note>
    </ligand>
</feature>
<dbReference type="RefSeq" id="WP_084412287.1">
    <property type="nucleotide sequence ID" value="NZ_FWXR01000026.1"/>
</dbReference>
<protein>
    <submittedName>
        <fullName evidence="6">Myo-inositol-1(Or 4)-monophosphatase</fullName>
    </submittedName>
</protein>
<evidence type="ECO:0000256" key="2">
    <source>
        <dbReference type="ARBA" id="ARBA00022723"/>
    </source>
</evidence>
<reference evidence="6 7" key="1">
    <citation type="submission" date="2017-04" db="EMBL/GenBank/DDBJ databases">
        <authorList>
            <person name="Afonso C.L."/>
            <person name="Miller P.J."/>
            <person name="Scott M.A."/>
            <person name="Spackman E."/>
            <person name="Goraichik I."/>
            <person name="Dimitrov K.M."/>
            <person name="Suarez D.L."/>
            <person name="Swayne D.E."/>
        </authorList>
    </citation>
    <scope>NUCLEOTIDE SEQUENCE [LARGE SCALE GENOMIC DNA]</scope>
    <source>
        <strain evidence="6 7">CGMCC 1.10972</strain>
    </source>
</reference>
<sequence>MRSQREELELLIEAARGAAEIAMSYFGRSPEVWMKAGHSPVSEADYAVDRYLKSVLLAARPGYGWVSEESEQPRTGNIEDAQSRFFVVDPIDGTRAYLRGEATWCVSLALVSKGRPVAGVIHAPALSEVFLATEEGAATCNGRPIEVGQRWGEGAGEALSVAMPDQLRGRFERLDPPLRDAVTPAKAVPSLAYRLALVADGRLDATLIRPRCNDWDIAAGDLILKRAGGRLVDTNGQDILYSESPNRHGVLIAASEASQGLAMRLAEGLAPITR</sequence>